<feature type="region of interest" description="Disordered" evidence="4">
    <location>
        <begin position="1047"/>
        <end position="1066"/>
    </location>
</feature>
<reference evidence="9 10" key="1">
    <citation type="submission" date="2021-04" db="EMBL/GenBank/DDBJ databases">
        <authorList>
            <person name="Bliznina A."/>
        </authorList>
    </citation>
    <scope>NUCLEOTIDE SEQUENCE [LARGE SCALE GENOMIC DNA]</scope>
</reference>
<dbReference type="PROSITE" id="PS50092">
    <property type="entry name" value="TSP1"/>
    <property type="match status" value="25"/>
</dbReference>
<dbReference type="Gene3D" id="3.40.50.410">
    <property type="entry name" value="von Willebrand factor, type A domain"/>
    <property type="match status" value="2"/>
</dbReference>
<evidence type="ECO:0000256" key="2">
    <source>
        <dbReference type="ARBA" id="ARBA00023157"/>
    </source>
</evidence>
<dbReference type="Pfam" id="PF00092">
    <property type="entry name" value="VWA"/>
    <property type="match status" value="2"/>
</dbReference>
<dbReference type="PANTHER" id="PTHR22906:SF21">
    <property type="entry name" value="SEMA DOMAIN-CONTAINING PROTEIN"/>
    <property type="match status" value="1"/>
</dbReference>
<keyword evidence="3" id="KW-0768">Sushi</keyword>
<feature type="domain" description="VWFA" evidence="6">
    <location>
        <begin position="2156"/>
        <end position="2332"/>
    </location>
</feature>
<feature type="compositionally biased region" description="Low complexity" evidence="4">
    <location>
        <begin position="1075"/>
        <end position="1091"/>
    </location>
</feature>
<dbReference type="Pfam" id="PF00090">
    <property type="entry name" value="TSP_1"/>
    <property type="match status" value="25"/>
</dbReference>
<dbReference type="PROSITE" id="PS50923">
    <property type="entry name" value="SUSHI"/>
    <property type="match status" value="1"/>
</dbReference>
<keyword evidence="2" id="KW-1015">Disulfide bond</keyword>
<evidence type="ECO:0000313" key="10">
    <source>
        <dbReference type="Proteomes" id="UP001158576"/>
    </source>
</evidence>
<evidence type="ECO:0000256" key="3">
    <source>
        <dbReference type="PROSITE-ProRule" id="PRU00302"/>
    </source>
</evidence>
<dbReference type="InterPro" id="IPR052065">
    <property type="entry name" value="Compl_asym_regulator"/>
</dbReference>
<dbReference type="SMART" id="SM00327">
    <property type="entry name" value="VWA"/>
    <property type="match status" value="2"/>
</dbReference>
<feature type="domain" description="VWFA" evidence="6">
    <location>
        <begin position="2889"/>
        <end position="3060"/>
    </location>
</feature>
<evidence type="ECO:0000259" key="6">
    <source>
        <dbReference type="PROSITE" id="PS50234"/>
    </source>
</evidence>
<evidence type="ECO:0000259" key="8">
    <source>
        <dbReference type="PROSITE" id="PS51448"/>
    </source>
</evidence>
<feature type="compositionally biased region" description="Basic and acidic residues" evidence="4">
    <location>
        <begin position="806"/>
        <end position="815"/>
    </location>
</feature>
<accession>A0ABN7T4R6</accession>
<dbReference type="InterPro" id="IPR000436">
    <property type="entry name" value="Sushi_SCR_CCP_dom"/>
</dbReference>
<feature type="region of interest" description="Disordered" evidence="4">
    <location>
        <begin position="1075"/>
        <end position="1128"/>
    </location>
</feature>
<feature type="signal peptide" evidence="5">
    <location>
        <begin position="1"/>
        <end position="17"/>
    </location>
</feature>
<dbReference type="Proteomes" id="UP001158576">
    <property type="component" value="Chromosome 2"/>
</dbReference>
<keyword evidence="5" id="KW-0732">Signal</keyword>
<evidence type="ECO:0000256" key="4">
    <source>
        <dbReference type="SAM" id="MobiDB-lite"/>
    </source>
</evidence>
<proteinExistence type="predicted"/>
<feature type="compositionally biased region" description="Polar residues" evidence="4">
    <location>
        <begin position="1116"/>
        <end position="1128"/>
    </location>
</feature>
<feature type="compositionally biased region" description="Basic and acidic residues" evidence="4">
    <location>
        <begin position="3155"/>
        <end position="3166"/>
    </location>
</feature>
<feature type="domain" description="Sushi" evidence="7">
    <location>
        <begin position="2658"/>
        <end position="2710"/>
    </location>
</feature>
<dbReference type="SUPFAM" id="SSF53300">
    <property type="entry name" value="vWA-like"/>
    <property type="match status" value="2"/>
</dbReference>
<evidence type="ECO:0000256" key="1">
    <source>
        <dbReference type="ARBA" id="ARBA00022737"/>
    </source>
</evidence>
<feature type="region of interest" description="Disordered" evidence="4">
    <location>
        <begin position="804"/>
        <end position="832"/>
    </location>
</feature>
<dbReference type="InterPro" id="IPR000884">
    <property type="entry name" value="TSP1_rpt"/>
</dbReference>
<dbReference type="InterPro" id="IPR002035">
    <property type="entry name" value="VWF_A"/>
</dbReference>
<dbReference type="PROSITE" id="PS51448">
    <property type="entry name" value="P_TREFOIL_2"/>
    <property type="match status" value="1"/>
</dbReference>
<organism evidence="9 10">
    <name type="scientific">Oikopleura dioica</name>
    <name type="common">Tunicate</name>
    <dbReference type="NCBI Taxonomy" id="34765"/>
    <lineage>
        <taxon>Eukaryota</taxon>
        <taxon>Metazoa</taxon>
        <taxon>Chordata</taxon>
        <taxon>Tunicata</taxon>
        <taxon>Appendicularia</taxon>
        <taxon>Copelata</taxon>
        <taxon>Oikopleuridae</taxon>
        <taxon>Oikopleura</taxon>
    </lineage>
</organism>
<dbReference type="SMART" id="SM00209">
    <property type="entry name" value="TSP1"/>
    <property type="match status" value="27"/>
</dbReference>
<evidence type="ECO:0000256" key="5">
    <source>
        <dbReference type="SAM" id="SignalP"/>
    </source>
</evidence>
<evidence type="ECO:0000259" key="7">
    <source>
        <dbReference type="PROSITE" id="PS50923"/>
    </source>
</evidence>
<feature type="compositionally biased region" description="Polar residues" evidence="4">
    <location>
        <begin position="1092"/>
        <end position="1104"/>
    </location>
</feature>
<dbReference type="InterPro" id="IPR036383">
    <property type="entry name" value="TSP1_rpt_sf"/>
</dbReference>
<name>A0ABN7T4R6_OIKDI</name>
<dbReference type="PROSITE" id="PS50234">
    <property type="entry name" value="VWFA"/>
    <property type="match status" value="2"/>
</dbReference>
<gene>
    <name evidence="9" type="ORF">OKIOD_LOCUS14605</name>
</gene>
<protein>
    <submittedName>
        <fullName evidence="9">Oidioi.mRNA.OKI2018_I69.chr2.g5840.t1.cds</fullName>
    </submittedName>
</protein>
<comment type="caution">
    <text evidence="3">Lacks conserved residue(s) required for the propagation of feature annotation.</text>
</comment>
<dbReference type="PANTHER" id="PTHR22906">
    <property type="entry name" value="PROPERDIN"/>
    <property type="match status" value="1"/>
</dbReference>
<dbReference type="CDD" id="cd01450">
    <property type="entry name" value="vWFA_subfamily_ECM"/>
    <property type="match status" value="1"/>
</dbReference>
<dbReference type="InterPro" id="IPR036465">
    <property type="entry name" value="vWFA_dom_sf"/>
</dbReference>
<feature type="domain" description="P-type" evidence="8">
    <location>
        <begin position="225"/>
        <end position="263"/>
    </location>
</feature>
<keyword evidence="1" id="KW-0677">Repeat</keyword>
<sequence length="3214" mass="359786">MYKRSLLILALQNEVSAFWTSSSSSQNGVNPSTPPCTAKRQRLQKVPWNWWMIRQSNEHTPDCDEYGYFLPKQCSDKNTMTSLSNKDKLCCSSSFPTNCKVRAVGCSTCILQANILQCTERKGCANPSPPLCLEFISEKPQLTSFSPSRNEFKNQPKEFVKHQVDNISFHYHFLNNFLIQKSPKTYISRPQVFQPVAKLPPSTSSSSSTSIFNNSNSKKLPTIEKCCTARPGYRSKCPETSPSGCELVGCCWDQSRNECFRRDYKCSTISYAPAPTLRSTTRRPVNYTTPRRITAPQVQAEWYLWSGWHDCNCEVRKQERFRGCNGGMPGQGNCIGKNYMFKPCEDGDLQRACSPSKWADWEEWGACSTSCGVGQKSRYRSCPEGQECQGSAKETSNCYSASCPTWSSWSEFGPCTATCSVGHKSRRRTCSNGNCDGEAEEVIPCDSGIICAVWTDWASWEPCSVSCGPGTTKRTRSCGGSGEATCEGDSVQQKICLSGFCAPEWSNWGSWSECSEDCGPGTRSRSRNCSKSGCDGLSEETEECQNQPCMDSPLILWSEWGSWEFHKDENNIQRQRDCLSEFDCNGEAHETVPCPEECPYLSGWSSWKVDEALSDTGTVYKRVSLCQDQLSVRIRALCGNYLNKVERKDCSKLGVCGSWTSWSSWNAVDEYTQSAVRNCFGEEPLLCKGESTKQRKLTSWSKWQHQEAEARIYRERVACYNSDDCDDPEVELESCEDVNCPKWTDFSDWEAYLGPGNFRRSRSCILGDTDAKCVGAAEELIDCEINHCGVWSDWSKWSLLEDPEPEEMKEGRDSGASESSGLEGNNPAGDARPVKTFKRNRNCINGAPGFPSCIGPRDDIFICELQYCPKLTEWSDWIVDMDERVIRRTRTCENNEKIDCEGDLTEERDCSPETCPSWTSWTEWFGTCDEEKCTQNRVRELSIDGYDEKLAISAENQLELIKQTEAQCTCSGSWQEWTKWSLAATSRLQRSKSCDQSDCVNFESYACKFDEDCPPQSEWSQWMGISYDTERRTRQCCSGNVSEYRVSAKTQPETSEETTTSTTISPTFSSSIFTSASSMTSPTSSVTTESTFISPETAESASIRTTEEPPEPSETIVNQNSSSGKRGQRNLISTFDDWGAIQTSSWSDWIEIRECTATCGDTGITIVSRRCKTTDLSKCDDMSQETKMRECNRVPCPIWSEYGKWSDCSVECGGGAHMRSRECLHGETEDCPGSPQQMKFCNMQQCPTWSNWSEWSQCSQSCLVGEKIRTRRCMHGRPGDCGPERSEQRGVCDEGLCPTWQTWGEWTECSATCSGGERSRERTCLNGSWGQLGCNSEDEKSQTESCNTHPCPYLTDWIKSECTASCGPDGRSAWSRTCVHYIPGEHECEGETVKTVPCNSQPCPEFTEWSDYGPCSKTCGGGSETRTRDCINGVLGEAGCDDDASESQSCNQQSCPFWNIWTEWSPCSLTCTPTGEDPQIQTRSRNCIFGNQGDPGCLGPDSETQECEKNICPYWTEWSEKTACTSTCGKGVTFQFRDCVNGIPSVSPECQGNATMFEECMVKACAGWTEWSRDGPCSASCGSGQSKMKRECMNGIAGVDALCPGASEKVDECNSRECPRFDEWSEWKECSQTCNGGVRIRDRQCLFGKPGDNGCNGEVVDNEKCNTEACKEWSQWSDFSECGVTCGNGKRSRTRECVGEIGECPGEGIEFQDCFRGLCPKWAQWEDWSACTKSCGTGAKSRVRECLNGEFGVAGCTEEPSQNDPCNEQECPYWEEWSEWTECNEICGNQMTTSARRCINGRVGDEGCDDKSFKQKSCDLPPCIEWALWTQWSDCSTPCGDGIQKRVRDCKNGGEDECLEKDPEEKAVEERECFENEPCDILSEWSEWTTCTHTCFDGFTMSTKPRKLRQRSCTDALTESTEGTICNGELVERQFCNIGKPCPSILVSDVTFEANEEAQNRLEASKRIPNSLFDEGSSFEEVEEPIYEFEEEEAEEVQKFEEKDGFFESSEEIESEERSSRRLNGNVEWTKIQELKEDDKLLAEFLRTCIPELNAVTCGKGNGIMFGWNACDQDDIDAGHCYTNGTDFIKLDMEKSCDLPPCDNNEINIDIDLQNTNTFFDGDVRTRFENIINNYGLFPDRPVAKNKMIEVCPKSDIVLLFDTSNDITPGHLENYADFITALLRNFNIGLNETRLAVVEHHSEPQIKWDLRDSLSNKYIKQLIQDNPLAKTGAGLNTAKAIDFIGSNVFLHGYGGDRYYAPDILVIVTSGVPSQEAEKAAARLKNRYVAVVAIGIGTDIPMGVLNQMASDPSERLAIRINNAYQLPRTAKKIAAAMKEACVEAPGWSSWSSWEPCSATCGEGVTRRQRRCRGAEQGSLSCPGKWEESRECVIERECVPVFLKSSEEIIWSEWSSWASGSLQCSTSCGGGRFVGIPKEILDKVEDESFITCNSFVCPKFENWSQWSECSKTCGRGTKSRSRLCLDHLGKKTDTCDGQTEQIKKCVLVPCPYFSQWSDWSVCPSGCRKKEDETTQTRSRTCQNGNTDDCKGESLETRDCEKIPLCSFWAEWTVWGSCSTSCGPGVQTRERTCMNGSPGSDCKGETAEAQQCEVDKCATWSDWTNESECSVTCGIGTRLRKRTCGEGVDFDFARGDSFSPKSCPVDNETTITSCFNNACEFSCINSHYLIGRSEALCDPVYGEWLTPPPQCVPKCSDESNIFILTDPLVDRNERSYIKKFIENVVERLLIGEKTIFKFAELVDSENVRIIYDSSSDNSFDDAFADESVENMNLDDFFAARENSRPTSIIQIQNSDLPNPLFFNFVAQFIQLEKADLIGPPIIDDGNSVPLEFVSLMSLFEDNLIKLVNQLVDRLKFCVFDSFVPCEDNVAVDLAFIIDSSSSIGEENFDLITSFVGDIVSNFTISETLTHIAVLRYNSQVSPVLWFDTFNTKSEILAAISAINYSGSGTRTGKALGYAADYLLNPTYGARREVPTVTLVITDGESQDDISASARDLKSKSAVMAIGIGDANENELVQMASSPLNFGYKRISNFEDLSNVTDDAYSITLTHKPLPKEIIELFEKSDIEDRECLLKLNHLPCYHRNTLTIYDELGVPQTIKYSEVFDDSKPIDSVLQKGNEEEKTVQQETNPVHGKPQKCRVEEEKGKKDEENNSVLQHDLNIFKALSKFDAQVAVNIICLKLLYAVFRCAKLRRQSFK</sequence>
<dbReference type="Gene3D" id="2.20.100.10">
    <property type="entry name" value="Thrombospondin type-1 (TSP1) repeat"/>
    <property type="match status" value="23"/>
</dbReference>
<dbReference type="CDD" id="cd01472">
    <property type="entry name" value="vWA_collagen"/>
    <property type="match status" value="1"/>
</dbReference>
<feature type="chain" id="PRO_5045591498" evidence="5">
    <location>
        <begin position="18"/>
        <end position="3214"/>
    </location>
</feature>
<evidence type="ECO:0000313" key="9">
    <source>
        <dbReference type="EMBL" id="CAG5111539.1"/>
    </source>
</evidence>
<dbReference type="SUPFAM" id="SSF82895">
    <property type="entry name" value="TSP-1 type 1 repeat"/>
    <property type="match status" value="22"/>
</dbReference>
<keyword evidence="10" id="KW-1185">Reference proteome</keyword>
<dbReference type="PRINTS" id="PR00453">
    <property type="entry name" value="VWFADOMAIN"/>
</dbReference>
<feature type="compositionally biased region" description="Low complexity" evidence="4">
    <location>
        <begin position="1050"/>
        <end position="1066"/>
    </location>
</feature>
<feature type="region of interest" description="Disordered" evidence="4">
    <location>
        <begin position="3137"/>
        <end position="3166"/>
    </location>
</feature>
<dbReference type="EMBL" id="OU015567">
    <property type="protein sequence ID" value="CAG5111539.1"/>
    <property type="molecule type" value="Genomic_DNA"/>
</dbReference>
<dbReference type="InterPro" id="IPR000519">
    <property type="entry name" value="P_trefoil_dom"/>
</dbReference>